<keyword evidence="2 7" id="KW-0489">Methyltransferase</keyword>
<dbReference type="PROSITE" id="PS00092">
    <property type="entry name" value="N6_MTASE"/>
    <property type="match status" value="1"/>
</dbReference>
<dbReference type="EMBL" id="BAABGX010000001">
    <property type="protein sequence ID" value="GAA4299574.1"/>
    <property type="molecule type" value="Genomic_DNA"/>
</dbReference>
<comment type="caution">
    <text evidence="7">The sequence shown here is derived from an EMBL/GenBank/DDBJ whole genome shotgun (WGS) entry which is preliminary data.</text>
</comment>
<evidence type="ECO:0000259" key="6">
    <source>
        <dbReference type="Pfam" id="PF01555"/>
    </source>
</evidence>
<dbReference type="Pfam" id="PF01555">
    <property type="entry name" value="N6_N4_Mtase"/>
    <property type="match status" value="1"/>
</dbReference>
<dbReference type="InterPro" id="IPR001091">
    <property type="entry name" value="RM_Methyltransferase"/>
</dbReference>
<dbReference type="SUPFAM" id="SSF53335">
    <property type="entry name" value="S-adenosyl-L-methionine-dependent methyltransferases"/>
    <property type="match status" value="1"/>
</dbReference>
<feature type="domain" description="DNA methylase N-4/N-6" evidence="6">
    <location>
        <begin position="28"/>
        <end position="314"/>
    </location>
</feature>
<dbReference type="InterPro" id="IPR002941">
    <property type="entry name" value="DNA_methylase_N4/N6"/>
</dbReference>
<proteinExistence type="inferred from homology"/>
<dbReference type="GO" id="GO:0032259">
    <property type="term" value="P:methylation"/>
    <property type="evidence" value="ECO:0007669"/>
    <property type="project" value="UniProtKB-KW"/>
</dbReference>
<sequence>MIPQTLLNKIHHQDNREGMAQLPDKCANLIIADPPYFEVKGDFDFVFPSFDAYLEFMEEQARHYKRILADNGTLFVYGDAKNIAYVQTIFDHYFNLANSLVWENTNPHKQQTKWATGLRSFAPLTERILMYTQDVFNLTECVFYIRDYIRAEIMKAKGRVVFKEVNAALGTATNGGGVASACLSLDKAEPGMITKEMYLKLQEWCSPYLRKEYEDLRKEYEDLRKEYEDKRRPFYNFQNWGDVIRLPNFETGDYEHETIKPEKLTRTLILTCSRPNDLVVVPFAGSGTECAMSLKEGRRFIGYETDAKHVQTATDRCHQIMRTPTLFDTIHQPLNQAS</sequence>
<evidence type="ECO:0000256" key="2">
    <source>
        <dbReference type="ARBA" id="ARBA00022603"/>
    </source>
</evidence>
<dbReference type="Gene3D" id="3.40.50.150">
    <property type="entry name" value="Vaccinia Virus protein VP39"/>
    <property type="match status" value="1"/>
</dbReference>
<comment type="similarity">
    <text evidence="1 4">Belongs to the N(4)/N(6)-methyltransferase family.</text>
</comment>
<evidence type="ECO:0000313" key="7">
    <source>
        <dbReference type="EMBL" id="GAA4299574.1"/>
    </source>
</evidence>
<reference evidence="8" key="1">
    <citation type="journal article" date="2019" name="Int. J. Syst. Evol. Microbiol.">
        <title>The Global Catalogue of Microorganisms (GCM) 10K type strain sequencing project: providing services to taxonomists for standard genome sequencing and annotation.</title>
        <authorList>
            <consortium name="The Broad Institute Genomics Platform"/>
            <consortium name="The Broad Institute Genome Sequencing Center for Infectious Disease"/>
            <person name="Wu L."/>
            <person name="Ma J."/>
        </authorList>
    </citation>
    <scope>NUCLEOTIDE SEQUENCE [LARGE SCALE GENOMIC DNA]</scope>
    <source>
        <strain evidence="8">JCM 17917</strain>
    </source>
</reference>
<accession>A0ABP8FB65</accession>
<dbReference type="PRINTS" id="PR00508">
    <property type="entry name" value="S21N4MTFRASE"/>
</dbReference>
<dbReference type="EC" id="2.1.1.-" evidence="4"/>
<dbReference type="InterPro" id="IPR029063">
    <property type="entry name" value="SAM-dependent_MTases_sf"/>
</dbReference>
<evidence type="ECO:0000256" key="4">
    <source>
        <dbReference type="RuleBase" id="RU362026"/>
    </source>
</evidence>
<dbReference type="GO" id="GO:0008168">
    <property type="term" value="F:methyltransferase activity"/>
    <property type="evidence" value="ECO:0007669"/>
    <property type="project" value="UniProtKB-KW"/>
</dbReference>
<name>A0ABP8FB65_9BACT</name>
<keyword evidence="5" id="KW-0175">Coiled coil</keyword>
<gene>
    <name evidence="7" type="ORF">GCM10023183_08950</name>
</gene>
<keyword evidence="3" id="KW-0808">Transferase</keyword>
<evidence type="ECO:0000256" key="5">
    <source>
        <dbReference type="SAM" id="Coils"/>
    </source>
</evidence>
<evidence type="ECO:0000256" key="1">
    <source>
        <dbReference type="ARBA" id="ARBA00006594"/>
    </source>
</evidence>
<protein>
    <recommendedName>
        <fullName evidence="4">Methyltransferase</fullName>
        <ecNumber evidence="4">2.1.1.-</ecNumber>
    </recommendedName>
</protein>
<dbReference type="Proteomes" id="UP001501844">
    <property type="component" value="Unassembled WGS sequence"/>
</dbReference>
<feature type="coiled-coil region" evidence="5">
    <location>
        <begin position="206"/>
        <end position="233"/>
    </location>
</feature>
<dbReference type="InterPro" id="IPR002052">
    <property type="entry name" value="DNA_methylase_N6_adenine_CS"/>
</dbReference>
<organism evidence="7 8">
    <name type="scientific">Nibribacter koreensis</name>
    <dbReference type="NCBI Taxonomy" id="1084519"/>
    <lineage>
        <taxon>Bacteria</taxon>
        <taxon>Pseudomonadati</taxon>
        <taxon>Bacteroidota</taxon>
        <taxon>Cytophagia</taxon>
        <taxon>Cytophagales</taxon>
        <taxon>Hymenobacteraceae</taxon>
        <taxon>Nibribacter</taxon>
    </lineage>
</organism>
<evidence type="ECO:0000313" key="8">
    <source>
        <dbReference type="Proteomes" id="UP001501844"/>
    </source>
</evidence>
<keyword evidence="8" id="KW-1185">Reference proteome</keyword>
<evidence type="ECO:0000256" key="3">
    <source>
        <dbReference type="ARBA" id="ARBA00022679"/>
    </source>
</evidence>
<dbReference type="RefSeq" id="WP_345162754.1">
    <property type="nucleotide sequence ID" value="NZ_BAABGX010000001.1"/>
</dbReference>